<accession>A0ABV1D6G9</accession>
<feature type="chain" id="PRO_5047025537" description="Lipoprotein" evidence="1">
    <location>
        <begin position="21"/>
        <end position="529"/>
    </location>
</feature>
<dbReference type="PROSITE" id="PS51257">
    <property type="entry name" value="PROKAR_LIPOPROTEIN"/>
    <property type="match status" value="1"/>
</dbReference>
<dbReference type="EMBL" id="JBBMFM010000016">
    <property type="protein sequence ID" value="MEQ2424679.1"/>
    <property type="molecule type" value="Genomic_DNA"/>
</dbReference>
<keyword evidence="1" id="KW-0732">Signal</keyword>
<comment type="caution">
    <text evidence="2">The sequence shown here is derived from an EMBL/GenBank/DDBJ whole genome shotgun (WGS) entry which is preliminary data.</text>
</comment>
<dbReference type="RefSeq" id="WP_008720090.1">
    <property type="nucleotide sequence ID" value="NZ_JBBMFM010000016.1"/>
</dbReference>
<proteinExistence type="predicted"/>
<dbReference type="Proteomes" id="UP001454086">
    <property type="component" value="Unassembled WGS sequence"/>
</dbReference>
<organism evidence="2 3">
    <name type="scientific">Enterocloster hominis</name>
    <name type="common">ex Hitch et al. 2024</name>
    <dbReference type="NCBI Taxonomy" id="1917870"/>
    <lineage>
        <taxon>Bacteria</taxon>
        <taxon>Bacillati</taxon>
        <taxon>Bacillota</taxon>
        <taxon>Clostridia</taxon>
        <taxon>Lachnospirales</taxon>
        <taxon>Lachnospiraceae</taxon>
        <taxon>Enterocloster</taxon>
    </lineage>
</organism>
<keyword evidence="3" id="KW-1185">Reference proteome</keyword>
<evidence type="ECO:0008006" key="4">
    <source>
        <dbReference type="Google" id="ProtNLM"/>
    </source>
</evidence>
<gene>
    <name evidence="2" type="ORF">WMQ36_06815</name>
</gene>
<name>A0ABV1D6G9_9FIRM</name>
<reference evidence="2 3" key="1">
    <citation type="submission" date="2024-03" db="EMBL/GenBank/DDBJ databases">
        <title>Human intestinal bacterial collection.</title>
        <authorList>
            <person name="Pauvert C."/>
            <person name="Hitch T.C.A."/>
            <person name="Clavel T."/>
        </authorList>
    </citation>
    <scope>NUCLEOTIDE SEQUENCE [LARGE SCALE GENOMIC DNA]</scope>
    <source>
        <strain evidence="2 3">CLA-SR-H021</strain>
    </source>
</reference>
<feature type="signal peptide" evidence="1">
    <location>
        <begin position="1"/>
        <end position="20"/>
    </location>
</feature>
<evidence type="ECO:0000256" key="1">
    <source>
        <dbReference type="SAM" id="SignalP"/>
    </source>
</evidence>
<protein>
    <recommendedName>
        <fullName evidence="4">Lipoprotein</fullName>
    </recommendedName>
</protein>
<evidence type="ECO:0000313" key="2">
    <source>
        <dbReference type="EMBL" id="MEQ2424679.1"/>
    </source>
</evidence>
<evidence type="ECO:0000313" key="3">
    <source>
        <dbReference type="Proteomes" id="UP001454086"/>
    </source>
</evidence>
<sequence length="529" mass="58424">MMRKMRILPVLILTAVFTAACSGQGDKEDKAGIPAGLEADSRVDRAGEEAAGTVNPYYEEVNRVIYSEFNSPLGNIPEPIDEAFEFRLGDTPDGIRKTYGSLKLREETDLLDPFTEKPVPGAQERSRIFDSRKVFAVEKETEAGDYRTILLLAAETGAAGETGADGQPLTMVEVNPDEMSLSSIRLPSSMADMINDHKEEGSWNYYNPETLCFSSIQSKETAPGYHTVNAVFVVFKDRDFSQYLEYRMECLCNTLFDETAAEVKEMMEDRLDELSDWQKADIGQKERLIVSHLTLKAVTPEQGHGDGDRDYADQVLEFVNSGRNQDYFLTKGNVTHTLLEPYGDFLKGQPEGLESLLKPEAAVLGAYGDSALADTFRDVLGTDVLEPDVLGMDALEMDLLEPGGLEVLSAANFMDREADVKDALITRMRHYGGAGDHGYVTVPEQVGDALKQHWLAWMADGAVYSEYDYGNERITVASSGLSQDGRFCSFQVDVIPSDYPRITVRYDVAGSRYGAGLIMDGDFGLAGYD</sequence>